<proteinExistence type="predicted"/>
<sequence>MTVAIEGQRLLQHGRREVKDLQGVVNYAPELATVHLQSVFLMGTEDGYAFASGSHHACAGQAQGPWEP</sequence>
<gene>
    <name evidence="1" type="ORF">OsJ_19412</name>
</gene>
<evidence type="ECO:0000313" key="1">
    <source>
        <dbReference type="EMBL" id="EEE64560.1"/>
    </source>
</evidence>
<name>B9FHK5_ORYSJ</name>
<dbReference type="EMBL" id="CM000142">
    <property type="protein sequence ID" value="EEE64560.1"/>
    <property type="molecule type" value="Genomic_DNA"/>
</dbReference>
<accession>B9FHK5</accession>
<reference evidence="1" key="2">
    <citation type="submission" date="2008-12" db="EMBL/GenBank/DDBJ databases">
        <title>Improved gene annotation of the rice (Oryza sativa) genomes.</title>
        <authorList>
            <person name="Wang J."/>
            <person name="Li R."/>
            <person name="Fan W."/>
            <person name="Huang Q."/>
            <person name="Zhang J."/>
            <person name="Zhou Y."/>
            <person name="Hu Y."/>
            <person name="Zi S."/>
            <person name="Li J."/>
            <person name="Ni P."/>
            <person name="Zheng H."/>
            <person name="Zhang Y."/>
            <person name="Zhao M."/>
            <person name="Hao Q."/>
            <person name="McDermott J."/>
            <person name="Samudrala R."/>
            <person name="Kristiansen K."/>
            <person name="Wong G.K.-S."/>
        </authorList>
    </citation>
    <scope>NUCLEOTIDE SEQUENCE</scope>
</reference>
<protein>
    <submittedName>
        <fullName evidence="1">Uncharacterized protein</fullName>
    </submittedName>
</protein>
<reference evidence="1" key="1">
    <citation type="journal article" date="2005" name="PLoS Biol.">
        <title>The genomes of Oryza sativa: a history of duplications.</title>
        <authorList>
            <person name="Yu J."/>
            <person name="Wang J."/>
            <person name="Lin W."/>
            <person name="Li S."/>
            <person name="Li H."/>
            <person name="Zhou J."/>
            <person name="Ni P."/>
            <person name="Dong W."/>
            <person name="Hu S."/>
            <person name="Zeng C."/>
            <person name="Zhang J."/>
            <person name="Zhang Y."/>
            <person name="Li R."/>
            <person name="Xu Z."/>
            <person name="Li S."/>
            <person name="Li X."/>
            <person name="Zheng H."/>
            <person name="Cong L."/>
            <person name="Lin L."/>
            <person name="Yin J."/>
            <person name="Geng J."/>
            <person name="Li G."/>
            <person name="Shi J."/>
            <person name="Liu J."/>
            <person name="Lv H."/>
            <person name="Li J."/>
            <person name="Wang J."/>
            <person name="Deng Y."/>
            <person name="Ran L."/>
            <person name="Shi X."/>
            <person name="Wang X."/>
            <person name="Wu Q."/>
            <person name="Li C."/>
            <person name="Ren X."/>
            <person name="Wang J."/>
            <person name="Wang X."/>
            <person name="Li D."/>
            <person name="Liu D."/>
            <person name="Zhang X."/>
            <person name="Ji Z."/>
            <person name="Zhao W."/>
            <person name="Sun Y."/>
            <person name="Zhang Z."/>
            <person name="Bao J."/>
            <person name="Han Y."/>
            <person name="Dong L."/>
            <person name="Ji J."/>
            <person name="Chen P."/>
            <person name="Wu S."/>
            <person name="Liu J."/>
            <person name="Xiao Y."/>
            <person name="Bu D."/>
            <person name="Tan J."/>
            <person name="Yang L."/>
            <person name="Ye C."/>
            <person name="Zhang J."/>
            <person name="Xu J."/>
            <person name="Zhou Y."/>
            <person name="Yu Y."/>
            <person name="Zhang B."/>
            <person name="Zhuang S."/>
            <person name="Wei H."/>
            <person name="Liu B."/>
            <person name="Lei M."/>
            <person name="Yu H."/>
            <person name="Li Y."/>
            <person name="Xu H."/>
            <person name="Wei S."/>
            <person name="He X."/>
            <person name="Fang L."/>
            <person name="Zhang Z."/>
            <person name="Zhang Y."/>
            <person name="Huang X."/>
            <person name="Su Z."/>
            <person name="Tong W."/>
            <person name="Li J."/>
            <person name="Tong Z."/>
            <person name="Li S."/>
            <person name="Ye J."/>
            <person name="Wang L."/>
            <person name="Fang L."/>
            <person name="Lei T."/>
            <person name="Chen C."/>
            <person name="Chen H."/>
            <person name="Xu Z."/>
            <person name="Li H."/>
            <person name="Huang H."/>
            <person name="Zhang F."/>
            <person name="Xu H."/>
            <person name="Li N."/>
            <person name="Zhao C."/>
            <person name="Li S."/>
            <person name="Dong L."/>
            <person name="Huang Y."/>
            <person name="Li L."/>
            <person name="Xi Y."/>
            <person name="Qi Q."/>
            <person name="Li W."/>
            <person name="Zhang B."/>
            <person name="Hu W."/>
            <person name="Zhang Y."/>
            <person name="Tian X."/>
            <person name="Jiao Y."/>
            <person name="Liang X."/>
            <person name="Jin J."/>
            <person name="Gao L."/>
            <person name="Zheng W."/>
            <person name="Hao B."/>
            <person name="Liu S."/>
            <person name="Wang W."/>
            <person name="Yuan L."/>
            <person name="Cao M."/>
            <person name="McDermott J."/>
            <person name="Samudrala R."/>
            <person name="Wang J."/>
            <person name="Wong G.K."/>
            <person name="Yang H."/>
        </authorList>
    </citation>
    <scope>NUCLEOTIDE SEQUENCE [LARGE SCALE GENOMIC DNA]</scope>
</reference>
<dbReference type="Proteomes" id="UP000007752">
    <property type="component" value="Chromosome 5"/>
</dbReference>
<dbReference type="AlphaFoldDB" id="B9FHK5"/>
<organism evidence="1">
    <name type="scientific">Oryza sativa subsp. japonica</name>
    <name type="common">Rice</name>
    <dbReference type="NCBI Taxonomy" id="39947"/>
    <lineage>
        <taxon>Eukaryota</taxon>
        <taxon>Viridiplantae</taxon>
        <taxon>Streptophyta</taxon>
        <taxon>Embryophyta</taxon>
        <taxon>Tracheophyta</taxon>
        <taxon>Spermatophyta</taxon>
        <taxon>Magnoliopsida</taxon>
        <taxon>Liliopsida</taxon>
        <taxon>Poales</taxon>
        <taxon>Poaceae</taxon>
        <taxon>BOP clade</taxon>
        <taxon>Oryzoideae</taxon>
        <taxon>Oryzeae</taxon>
        <taxon>Oryzinae</taxon>
        <taxon>Oryza</taxon>
        <taxon>Oryza sativa</taxon>
    </lineage>
</organism>